<sequence>MSRYTGPRLKIVRRLGELPGLTRKIVVSKKPSLKKKSSQYGIRLETKQKLRFHYGVTERQLVRYVKRARSLKGSTGKILLKLLEMRLDNVIFRVGLAPTIPFARQIINHGHVLVNNKKMNIPSYQCQLNDKISIKTIEKVSSWAKKVNNIKSEITSTPSHLNLNEKENSITILNNIQHEEVGLNLNELLIVEYYSRS</sequence>
<dbReference type="InterPro" id="IPR005709">
    <property type="entry name" value="Ribosomal_uS4_bac-type"/>
</dbReference>
<dbReference type="GO" id="GO:0009507">
    <property type="term" value="C:chloroplast"/>
    <property type="evidence" value="ECO:0007669"/>
    <property type="project" value="UniProtKB-SubCell"/>
</dbReference>
<dbReference type="InterPro" id="IPR002942">
    <property type="entry name" value="S4_RNA-bd"/>
</dbReference>
<dbReference type="EMBL" id="KY766996">
    <property type="protein sequence ID" value="ARS45112.1"/>
    <property type="molecule type" value="Genomic_DNA"/>
</dbReference>
<dbReference type="GO" id="GO:0042274">
    <property type="term" value="P:ribosomal small subunit biogenesis"/>
    <property type="evidence" value="ECO:0007669"/>
    <property type="project" value="TreeGrafter"/>
</dbReference>
<dbReference type="Gene3D" id="1.10.1050.10">
    <property type="entry name" value="Ribosomal Protein S4 Delta 41, Chain A, domain 1"/>
    <property type="match status" value="1"/>
</dbReference>
<dbReference type="FunFam" id="1.10.1050.10:FF:000002">
    <property type="entry name" value="30S ribosomal protein S4, chloroplastic"/>
    <property type="match status" value="1"/>
</dbReference>
<dbReference type="NCBIfam" id="NF003717">
    <property type="entry name" value="PRK05327.1"/>
    <property type="match status" value="1"/>
</dbReference>
<dbReference type="AlphaFoldDB" id="A0A1X9ZID4"/>
<dbReference type="PANTHER" id="PTHR11831">
    <property type="entry name" value="30S 40S RIBOSOMAL PROTEIN"/>
    <property type="match status" value="1"/>
</dbReference>
<dbReference type="HAMAP" id="MF_01306_B">
    <property type="entry name" value="Ribosomal_uS4_B"/>
    <property type="match status" value="1"/>
</dbReference>
<evidence type="ECO:0000256" key="3">
    <source>
        <dbReference type="ARBA" id="ARBA00022884"/>
    </source>
</evidence>
<evidence type="ECO:0000259" key="9">
    <source>
        <dbReference type="SMART" id="SM00363"/>
    </source>
</evidence>
<dbReference type="NCBIfam" id="TIGR01017">
    <property type="entry name" value="rpsD_bact"/>
    <property type="match status" value="1"/>
</dbReference>
<comment type="subunit">
    <text evidence="7">Part of the 30S ribosomal subunit. Contacts protein S5. The interaction surface between S4 and S5 is involved in control of translational fidelity.</text>
</comment>
<evidence type="ECO:0000256" key="7">
    <source>
        <dbReference type="HAMAP-Rule" id="MF_01306"/>
    </source>
</evidence>
<dbReference type="InterPro" id="IPR036986">
    <property type="entry name" value="S4_RNA-bd_sf"/>
</dbReference>
<reference evidence="11" key="1">
    <citation type="submission" date="2017-03" db="EMBL/GenBank/DDBJ databases">
        <title>Phylogenetic position of the coral symbiont Ostreobium (Ulvophyceae) inferred from chloroplast genome data.</title>
        <authorList>
            <person name="Verbruggen H."/>
            <person name="Marcelino V.R."/>
            <person name="Guiry M.D."/>
            <person name="Cremen M.C."/>
            <person name="Jackson C.J."/>
        </authorList>
    </citation>
    <scope>NUCLEOTIDE SEQUENCE</scope>
    <source>
        <strain evidence="11">SN197</strain>
    </source>
</reference>
<evidence type="ECO:0000256" key="5">
    <source>
        <dbReference type="ARBA" id="ARBA00023274"/>
    </source>
</evidence>
<dbReference type="SMART" id="SM00363">
    <property type="entry name" value="S4"/>
    <property type="match status" value="1"/>
</dbReference>
<evidence type="ECO:0000256" key="4">
    <source>
        <dbReference type="ARBA" id="ARBA00022980"/>
    </source>
</evidence>
<dbReference type="Pfam" id="PF00163">
    <property type="entry name" value="Ribosomal_S4"/>
    <property type="match status" value="1"/>
</dbReference>
<comment type="function">
    <text evidence="7">With S5 and S12 plays an important role in translational accuracy.</text>
</comment>
<keyword evidence="4 7" id="KW-0689">Ribosomal protein</keyword>
<comment type="subcellular location">
    <subcellularLocation>
        <location evidence="7">Plastid</location>
        <location evidence="7">Chloroplast</location>
    </subcellularLocation>
</comment>
<dbReference type="SUPFAM" id="SSF55174">
    <property type="entry name" value="Alpha-L RNA-binding motif"/>
    <property type="match status" value="1"/>
</dbReference>
<evidence type="ECO:0000313" key="11">
    <source>
        <dbReference type="EMBL" id="ARS45112.1"/>
    </source>
</evidence>
<dbReference type="InterPro" id="IPR001912">
    <property type="entry name" value="Ribosomal_uS4_N"/>
</dbReference>
<keyword evidence="11" id="KW-0934">Plastid</keyword>
<geneLocation type="chloroplast" evidence="11"/>
<keyword evidence="11" id="KW-0150">Chloroplast</keyword>
<feature type="domain" description="RNA-binding S4" evidence="9">
    <location>
        <begin position="85"/>
        <end position="149"/>
    </location>
</feature>
<accession>A0A1X9ZID4</accession>
<dbReference type="PROSITE" id="PS00632">
    <property type="entry name" value="RIBOSOMAL_S4"/>
    <property type="match status" value="1"/>
</dbReference>
<dbReference type="CDD" id="cd00165">
    <property type="entry name" value="S4"/>
    <property type="match status" value="1"/>
</dbReference>
<dbReference type="GO" id="GO:0019843">
    <property type="term" value="F:rRNA binding"/>
    <property type="evidence" value="ECO:0007669"/>
    <property type="project" value="UniProtKB-UniRule"/>
</dbReference>
<proteinExistence type="inferred from homology"/>
<comment type="function">
    <text evidence="7">One of the primary rRNA binding proteins, it binds directly to 16S rRNA where it nucleates assembly of the body of the 30S subunit.</text>
</comment>
<dbReference type="PROSITE" id="PS50889">
    <property type="entry name" value="S4"/>
    <property type="match status" value="1"/>
</dbReference>
<comment type="similarity">
    <text evidence="1 7 8">Belongs to the universal ribosomal protein uS4 family.</text>
</comment>
<dbReference type="InterPro" id="IPR022801">
    <property type="entry name" value="Ribosomal_uS4"/>
</dbReference>
<protein>
    <recommendedName>
        <fullName evidence="6 7">Small ribosomal subunit protein uS4c</fullName>
    </recommendedName>
</protein>
<keyword evidence="2 7" id="KW-0699">rRNA-binding</keyword>
<organism evidence="11">
    <name type="scientific">Ostreobium sp. HV05007bc</name>
    <dbReference type="NCBI Taxonomy" id="1940403"/>
    <lineage>
        <taxon>Eukaryota</taxon>
        <taxon>Viridiplantae</taxon>
        <taxon>Chlorophyta</taxon>
        <taxon>core chlorophytes</taxon>
        <taxon>Ulvophyceae</taxon>
        <taxon>TCBD clade</taxon>
        <taxon>Bryopsidales</taxon>
        <taxon>Ostreobineae</taxon>
        <taxon>Ostreobiaceae</taxon>
        <taxon>Ostreobium</taxon>
    </lineage>
</organism>
<dbReference type="Pfam" id="PF01479">
    <property type="entry name" value="S4"/>
    <property type="match status" value="1"/>
</dbReference>
<dbReference type="GO" id="GO:0006412">
    <property type="term" value="P:translation"/>
    <property type="evidence" value="ECO:0007669"/>
    <property type="project" value="UniProtKB-UniRule"/>
</dbReference>
<keyword evidence="3 7" id="KW-0694">RNA-binding</keyword>
<dbReference type="PANTHER" id="PTHR11831:SF4">
    <property type="entry name" value="SMALL RIBOSOMAL SUBUNIT PROTEIN US4M"/>
    <property type="match status" value="1"/>
</dbReference>
<keyword evidence="5 7" id="KW-0687">Ribonucleoprotein</keyword>
<feature type="domain" description="Small ribosomal subunit protein uS4 N-terminal" evidence="10">
    <location>
        <begin position="3"/>
        <end position="84"/>
    </location>
</feature>
<evidence type="ECO:0000259" key="10">
    <source>
        <dbReference type="SMART" id="SM01390"/>
    </source>
</evidence>
<gene>
    <name evidence="7 11" type="primary">rps4</name>
</gene>
<evidence type="ECO:0000256" key="8">
    <source>
        <dbReference type="RuleBase" id="RU003699"/>
    </source>
</evidence>
<name>A0A1X9ZID4_9CHLO</name>
<evidence type="ECO:0000256" key="1">
    <source>
        <dbReference type="ARBA" id="ARBA00007465"/>
    </source>
</evidence>
<evidence type="ECO:0000256" key="2">
    <source>
        <dbReference type="ARBA" id="ARBA00022730"/>
    </source>
</evidence>
<dbReference type="FunFam" id="3.10.290.10:FF:000001">
    <property type="entry name" value="30S ribosomal protein S4"/>
    <property type="match status" value="1"/>
</dbReference>
<evidence type="ECO:0000256" key="6">
    <source>
        <dbReference type="ARBA" id="ARBA00035158"/>
    </source>
</evidence>
<dbReference type="GO" id="GO:0015935">
    <property type="term" value="C:small ribosomal subunit"/>
    <property type="evidence" value="ECO:0007669"/>
    <property type="project" value="InterPro"/>
</dbReference>
<dbReference type="GO" id="GO:0003735">
    <property type="term" value="F:structural constituent of ribosome"/>
    <property type="evidence" value="ECO:0007669"/>
    <property type="project" value="InterPro"/>
</dbReference>
<dbReference type="InterPro" id="IPR018079">
    <property type="entry name" value="Ribosomal_uS4_CS"/>
</dbReference>
<dbReference type="Gene3D" id="3.10.290.10">
    <property type="entry name" value="RNA-binding S4 domain"/>
    <property type="match status" value="1"/>
</dbReference>
<dbReference type="SMART" id="SM01390">
    <property type="entry name" value="Ribosomal_S4"/>
    <property type="match status" value="1"/>
</dbReference>